<reference evidence="1" key="1">
    <citation type="submission" date="2017-12" db="EMBL/GenBank/DDBJ databases">
        <authorList>
            <person name="Barbosa P."/>
            <person name="Usie A."/>
            <person name="Ramos A.M."/>
        </authorList>
    </citation>
    <scope>NUCLEOTIDE SEQUENCE</scope>
    <source>
        <strain evidence="1">HL8</strain>
        <tissue evidence="1">Leaves</tissue>
    </source>
</reference>
<protein>
    <submittedName>
        <fullName evidence="1">Uncharacterized protein</fullName>
    </submittedName>
</protein>
<reference evidence="1" key="2">
    <citation type="journal article" date="2018" name="Sci. Data">
        <title>The draft genome sequence of cork oak.</title>
        <authorList>
            <person name="Ramos A.M."/>
            <person name="Usie A."/>
            <person name="Barbosa P."/>
            <person name="Barros P.M."/>
            <person name="Capote T."/>
            <person name="Chaves I."/>
            <person name="Simoes F."/>
            <person name="Abreu I."/>
            <person name="Carrasquinho I."/>
            <person name="Faro C."/>
            <person name="Guimaraes J.B."/>
            <person name="Mendonca D."/>
            <person name="Nobrega F."/>
            <person name="Rodrigues L."/>
            <person name="Saibo N.J.M."/>
            <person name="Varela M.C."/>
            <person name="Egas C."/>
            <person name="Matos J."/>
            <person name="Miguel C.M."/>
            <person name="Oliveira M.M."/>
            <person name="Ricardo C.P."/>
            <person name="Goncalves S."/>
        </authorList>
    </citation>
    <scope>NUCLEOTIDE SEQUENCE [LARGE SCALE GENOMIC DNA]</scope>
    <source>
        <strain evidence="1">HL8</strain>
    </source>
</reference>
<evidence type="ECO:0000313" key="1">
    <source>
        <dbReference type="EMBL" id="KAK7861448.1"/>
    </source>
</evidence>
<dbReference type="AlphaFoldDB" id="A0AAW0MJ12"/>
<organism evidence="1">
    <name type="scientific">Quercus suber</name>
    <name type="common">Cork oak</name>
    <dbReference type="NCBI Taxonomy" id="58331"/>
    <lineage>
        <taxon>Eukaryota</taxon>
        <taxon>Viridiplantae</taxon>
        <taxon>Streptophyta</taxon>
        <taxon>Embryophyta</taxon>
        <taxon>Tracheophyta</taxon>
        <taxon>Spermatophyta</taxon>
        <taxon>Magnoliopsida</taxon>
        <taxon>eudicotyledons</taxon>
        <taxon>Gunneridae</taxon>
        <taxon>Pentapetalae</taxon>
        <taxon>rosids</taxon>
        <taxon>fabids</taxon>
        <taxon>Fagales</taxon>
        <taxon>Fagaceae</taxon>
        <taxon>Quercus</taxon>
    </lineage>
</organism>
<dbReference type="EMBL" id="PKMF04000002">
    <property type="protein sequence ID" value="KAK7861448.1"/>
    <property type="molecule type" value="Genomic_DNA"/>
</dbReference>
<reference evidence="1" key="3">
    <citation type="submission" date="2023-07" db="EMBL/GenBank/DDBJ databases">
        <title>An improved reference 1 genome and first organelle genomes of Quercus suber.</title>
        <authorList>
            <consortium name="Genosuber Consortium"/>
            <person name="Usie A."/>
            <person name="Serra O."/>
            <person name="Barros P."/>
        </authorList>
    </citation>
    <scope>NUCLEOTIDE SEQUENCE</scope>
    <source>
        <strain evidence="1">HL8</strain>
        <tissue evidence="1">Leaves</tissue>
    </source>
</reference>
<accession>A0AAW0MJ12</accession>
<sequence>MGASFLTVECGPYTLFFISNYPSEVPSYQWDPSLKSHPSYSVAVKKDLTVKTELSGDNLIKYLPPPFNLNRSSSPSSLSLSQHTIRTPRHNKLCKKFVDKKNRVLV</sequence>
<gene>
    <name evidence="1" type="ORF">CFP56_011361</name>
</gene>
<name>A0AAW0MJ12_QUESU</name>
<comment type="caution">
    <text evidence="1">The sequence shown here is derived from an EMBL/GenBank/DDBJ whole genome shotgun (WGS) entry which is preliminary data.</text>
</comment>
<proteinExistence type="predicted"/>